<proteinExistence type="predicted"/>
<dbReference type="Gene3D" id="2.30.110.10">
    <property type="entry name" value="Electron Transport, Fmn-binding Protein, Chain A"/>
    <property type="match status" value="1"/>
</dbReference>
<dbReference type="Pfam" id="PF04289">
    <property type="entry name" value="DUF447_N"/>
    <property type="match status" value="1"/>
</dbReference>
<feature type="domain" description="DUF447" evidence="2">
    <location>
        <begin position="4"/>
        <end position="118"/>
    </location>
</feature>
<name>A0ABZ0WMH3_9BURK</name>
<feature type="region of interest" description="Disordered" evidence="1">
    <location>
        <begin position="183"/>
        <end position="211"/>
    </location>
</feature>
<sequence>MIFETIVTTAAPDGRPHVAPMGIRYEGGFVILAPFRPSATLDNIVATRAAVVNFTTDVRVFAGCVTRFATDWPTVAASRVNSVRLADSLSHAELELEDMSDDATRPVLRMRCVHREEHAPFEGFNRAQAAVVEGAILVSRLAMLPADKVDREMAYLQIAIDKTAGDTERAAWAWLTAAVARHRAHAGREPGGKTPEPAGELDPHPHHGELQ</sequence>
<feature type="domain" description="DUF447" evidence="3">
    <location>
        <begin position="125"/>
        <end position="176"/>
    </location>
</feature>
<evidence type="ECO:0000313" key="5">
    <source>
        <dbReference type="Proteomes" id="UP001325479"/>
    </source>
</evidence>
<dbReference type="InterPro" id="IPR012349">
    <property type="entry name" value="Split_barrel_FMN-bd"/>
</dbReference>
<evidence type="ECO:0000259" key="2">
    <source>
        <dbReference type="Pfam" id="PF04289"/>
    </source>
</evidence>
<dbReference type="Gene3D" id="1.20.58.290">
    <property type="entry name" value="Hypothetical membrane protein ta0354_69_121"/>
    <property type="match status" value="1"/>
</dbReference>
<evidence type="ECO:0000313" key="4">
    <source>
        <dbReference type="EMBL" id="WQD78577.1"/>
    </source>
</evidence>
<protein>
    <submittedName>
        <fullName evidence="4">DUF447 family protein</fullName>
    </submittedName>
</protein>
<dbReference type="InterPro" id="IPR049288">
    <property type="entry name" value="DUF447_C"/>
</dbReference>
<dbReference type="EMBL" id="CP139965">
    <property type="protein sequence ID" value="WQD78577.1"/>
    <property type="molecule type" value="Genomic_DNA"/>
</dbReference>
<evidence type="ECO:0000256" key="1">
    <source>
        <dbReference type="SAM" id="MobiDB-lite"/>
    </source>
</evidence>
<gene>
    <name evidence="4" type="ORF">U0042_02400</name>
</gene>
<organism evidence="4 5">
    <name type="scientific">Paraburkholderia kururiensis</name>
    <dbReference type="NCBI Taxonomy" id="984307"/>
    <lineage>
        <taxon>Bacteria</taxon>
        <taxon>Pseudomonadati</taxon>
        <taxon>Pseudomonadota</taxon>
        <taxon>Betaproteobacteria</taxon>
        <taxon>Burkholderiales</taxon>
        <taxon>Burkholderiaceae</taxon>
        <taxon>Paraburkholderia</taxon>
    </lineage>
</organism>
<dbReference type="Pfam" id="PF20766">
    <property type="entry name" value="DUF447_C"/>
    <property type="match status" value="1"/>
</dbReference>
<dbReference type="Proteomes" id="UP001325479">
    <property type="component" value="Chromosome"/>
</dbReference>
<feature type="compositionally biased region" description="Basic and acidic residues" evidence="1">
    <location>
        <begin position="201"/>
        <end position="211"/>
    </location>
</feature>
<evidence type="ECO:0000259" key="3">
    <source>
        <dbReference type="Pfam" id="PF20766"/>
    </source>
</evidence>
<accession>A0ABZ0WMH3</accession>
<dbReference type="InterPro" id="IPR007386">
    <property type="entry name" value="DUF447_N"/>
</dbReference>
<dbReference type="RefSeq" id="WP_114809695.1">
    <property type="nucleotide sequence ID" value="NZ_CP139965.1"/>
</dbReference>
<keyword evidence="5" id="KW-1185">Reference proteome</keyword>
<dbReference type="SUPFAM" id="SSF50475">
    <property type="entry name" value="FMN-binding split barrel"/>
    <property type="match status" value="1"/>
</dbReference>
<reference evidence="4 5" key="1">
    <citation type="submission" date="2023-12" db="EMBL/GenBank/DDBJ databases">
        <title>Genome sequencing and assembly of bacterial species from a model synthetic community.</title>
        <authorList>
            <person name="Hogle S.L."/>
        </authorList>
    </citation>
    <scope>NUCLEOTIDE SEQUENCE [LARGE SCALE GENOMIC DNA]</scope>
    <source>
        <strain evidence="4 5">HAMBI 2494</strain>
    </source>
</reference>